<evidence type="ECO:0000256" key="1">
    <source>
        <dbReference type="ARBA" id="ARBA00009558"/>
    </source>
</evidence>
<organism evidence="9 10">
    <name type="scientific">Cirrhinus molitorella</name>
    <name type="common">mud carp</name>
    <dbReference type="NCBI Taxonomy" id="172907"/>
    <lineage>
        <taxon>Eukaryota</taxon>
        <taxon>Metazoa</taxon>
        <taxon>Chordata</taxon>
        <taxon>Craniata</taxon>
        <taxon>Vertebrata</taxon>
        <taxon>Euteleostomi</taxon>
        <taxon>Actinopterygii</taxon>
        <taxon>Neopterygii</taxon>
        <taxon>Teleostei</taxon>
        <taxon>Ostariophysi</taxon>
        <taxon>Cypriniformes</taxon>
        <taxon>Cyprinidae</taxon>
        <taxon>Labeoninae</taxon>
        <taxon>Labeonini</taxon>
        <taxon>Cirrhinus</taxon>
    </lineage>
</organism>
<dbReference type="Gene3D" id="3.90.176.10">
    <property type="entry name" value="Toxin ADP-ribosyltransferase, Chain A, domain 1"/>
    <property type="match status" value="2"/>
</dbReference>
<dbReference type="AlphaFoldDB" id="A0AA88U7F1"/>
<keyword evidence="5 7" id="KW-0521">NADP</keyword>
<dbReference type="SUPFAM" id="SSF56399">
    <property type="entry name" value="ADP-ribosylation"/>
    <property type="match status" value="1"/>
</dbReference>
<keyword evidence="4" id="KW-0548">Nucleotidyltransferase</keyword>
<comment type="similarity">
    <text evidence="1 7">Belongs to the Arg-specific ADP-ribosyltransferase family.</text>
</comment>
<dbReference type="EMBL" id="JAUYZG010000001">
    <property type="protein sequence ID" value="KAK2916856.1"/>
    <property type="molecule type" value="Genomic_DNA"/>
</dbReference>
<keyword evidence="2 7" id="KW-0328">Glycosyltransferase</keyword>
<dbReference type="EC" id="2.4.2.31" evidence="7"/>
<evidence type="ECO:0000256" key="6">
    <source>
        <dbReference type="ARBA" id="ARBA00047597"/>
    </source>
</evidence>
<evidence type="ECO:0000256" key="7">
    <source>
        <dbReference type="RuleBase" id="RU361228"/>
    </source>
</evidence>
<evidence type="ECO:0000256" key="2">
    <source>
        <dbReference type="ARBA" id="ARBA00022676"/>
    </source>
</evidence>
<feature type="compositionally biased region" description="Basic and acidic residues" evidence="8">
    <location>
        <begin position="107"/>
        <end position="127"/>
    </location>
</feature>
<feature type="chain" id="PRO_5041515271" description="NAD(P)(+)--arginine ADP-ribosyltransferase" evidence="7">
    <location>
        <begin position="22"/>
        <end position="127"/>
    </location>
</feature>
<feature type="region of interest" description="Disordered" evidence="8">
    <location>
        <begin position="105"/>
        <end position="127"/>
    </location>
</feature>
<proteinExistence type="inferred from homology"/>
<evidence type="ECO:0000256" key="5">
    <source>
        <dbReference type="ARBA" id="ARBA00022857"/>
    </source>
</evidence>
<reference evidence="9" key="1">
    <citation type="submission" date="2023-08" db="EMBL/GenBank/DDBJ databases">
        <title>Chromosome-level Genome Assembly of mud carp (Cirrhinus molitorella).</title>
        <authorList>
            <person name="Liu H."/>
        </authorList>
    </citation>
    <scope>NUCLEOTIDE SEQUENCE</scope>
    <source>
        <strain evidence="9">Prfri</strain>
        <tissue evidence="9">Muscle</tissue>
    </source>
</reference>
<dbReference type="PANTHER" id="PTHR10339">
    <property type="entry name" value="ADP-RIBOSYLTRANSFERASE"/>
    <property type="match status" value="1"/>
</dbReference>
<comment type="catalytic activity">
    <reaction evidence="6 7">
        <text>L-arginyl-[protein] + NAD(+) = N(omega)-(ADP-D-ribosyl)-L-arginyl-[protein] + nicotinamide + H(+)</text>
        <dbReference type="Rhea" id="RHEA:19149"/>
        <dbReference type="Rhea" id="RHEA-COMP:10532"/>
        <dbReference type="Rhea" id="RHEA-COMP:15087"/>
        <dbReference type="ChEBI" id="CHEBI:15378"/>
        <dbReference type="ChEBI" id="CHEBI:17154"/>
        <dbReference type="ChEBI" id="CHEBI:29965"/>
        <dbReference type="ChEBI" id="CHEBI:57540"/>
        <dbReference type="ChEBI" id="CHEBI:142554"/>
        <dbReference type="EC" id="2.4.2.31"/>
    </reaction>
</comment>
<protein>
    <recommendedName>
        <fullName evidence="7">NAD(P)(+)--arginine ADP-ribosyltransferase</fullName>
        <ecNumber evidence="7">2.4.2.31</ecNumber>
    </recommendedName>
    <alternativeName>
        <fullName evidence="7">Mono(ADP-ribosyl)transferase</fullName>
    </alternativeName>
</protein>
<evidence type="ECO:0000256" key="8">
    <source>
        <dbReference type="SAM" id="MobiDB-lite"/>
    </source>
</evidence>
<gene>
    <name evidence="9" type="ORF">Q8A67_001230</name>
</gene>
<accession>A0AA88U7F1</accession>
<dbReference type="Proteomes" id="UP001187343">
    <property type="component" value="Unassembled WGS sequence"/>
</dbReference>
<name>A0AA88U7F1_9TELE</name>
<keyword evidence="7" id="KW-0732">Signal</keyword>
<evidence type="ECO:0000313" key="9">
    <source>
        <dbReference type="EMBL" id="KAK2916856.1"/>
    </source>
</evidence>
<dbReference type="GO" id="GO:0106274">
    <property type="term" value="F:NAD+-protein-arginine ADP-ribosyltransferase activity"/>
    <property type="evidence" value="ECO:0007669"/>
    <property type="project" value="UniProtKB-EC"/>
</dbReference>
<comment type="caution">
    <text evidence="9">The sequence shown here is derived from an EMBL/GenBank/DDBJ whole genome shotgun (WGS) entry which is preliminary data.</text>
</comment>
<dbReference type="GO" id="GO:0016779">
    <property type="term" value="F:nucleotidyltransferase activity"/>
    <property type="evidence" value="ECO:0007669"/>
    <property type="project" value="UniProtKB-KW"/>
</dbReference>
<dbReference type="InterPro" id="IPR050999">
    <property type="entry name" value="ADP-ribosyltransferase_ARG"/>
</dbReference>
<evidence type="ECO:0000313" key="10">
    <source>
        <dbReference type="Proteomes" id="UP001187343"/>
    </source>
</evidence>
<evidence type="ECO:0000256" key="4">
    <source>
        <dbReference type="ARBA" id="ARBA00022695"/>
    </source>
</evidence>
<dbReference type="GO" id="GO:0003950">
    <property type="term" value="F:NAD+ poly-ADP-ribosyltransferase activity"/>
    <property type="evidence" value="ECO:0007669"/>
    <property type="project" value="TreeGrafter"/>
</dbReference>
<sequence>MQLTVEALLLILAALGQDHRAAEVPLDMALDSVDDQYDGCRENMANRVETTFLKKELKNSEFSHAWNAGADVTKYSKLPHEKEVLIPPYEKFKVTDIKTRTNQSDLCHPRIENTESDKDRDNNILSI</sequence>
<keyword evidence="7" id="KW-0520">NAD</keyword>
<dbReference type="InterPro" id="IPR000768">
    <property type="entry name" value="ART"/>
</dbReference>
<keyword evidence="3 7" id="KW-0808">Transferase</keyword>
<dbReference type="PANTHER" id="PTHR10339:SF27">
    <property type="entry name" value="NAD(P)(+)--ARGININE ADP-RIBOSYLTRANSFERASE"/>
    <property type="match status" value="1"/>
</dbReference>
<dbReference type="Pfam" id="PF01129">
    <property type="entry name" value="ART"/>
    <property type="match status" value="1"/>
</dbReference>
<feature type="signal peptide" evidence="7">
    <location>
        <begin position="1"/>
        <end position="21"/>
    </location>
</feature>
<keyword evidence="10" id="KW-1185">Reference proteome</keyword>
<evidence type="ECO:0000256" key="3">
    <source>
        <dbReference type="ARBA" id="ARBA00022679"/>
    </source>
</evidence>